<name>A0A6P6BS36_PTEVA</name>
<sequence>MQWGEFPESEVSSGLGEQRWRVRKERQVGKLSQSRSNALWRVLKERGALLEEDVGYERAFSCQDGESCGAGGHGTPGHERAAGGPTCVRTAPATASGHGDPATPGTGLSPPATASFNSPVLRVTPAPQGRKLRLRELKQPAQSPTAREGRDETQGPGCSVGQGCTSALPATNKESGVSASETGVHGCVCVCVCVCETHTDQGAGVRTGQPPLFQALAFPPSLSPRHSFPSPTSRSSLIKKIYAREPKPLPLLLRPEDPSALLSLNHTPQWPHWTSTQLRHSHSCPSVHSPPTGTVPQATLLVFRISLGKGTSACPPRHKARLGTQTPGPLP</sequence>
<dbReference type="KEGG" id="pvp:111730735"/>
<proteinExistence type="predicted"/>
<evidence type="ECO:0000313" key="2">
    <source>
        <dbReference type="Proteomes" id="UP000515202"/>
    </source>
</evidence>
<organism evidence="2 3">
    <name type="scientific">Pteropus vampyrus</name>
    <name type="common">Large flying fox</name>
    <dbReference type="NCBI Taxonomy" id="132908"/>
    <lineage>
        <taxon>Eukaryota</taxon>
        <taxon>Metazoa</taxon>
        <taxon>Chordata</taxon>
        <taxon>Craniata</taxon>
        <taxon>Vertebrata</taxon>
        <taxon>Euteleostomi</taxon>
        <taxon>Mammalia</taxon>
        <taxon>Eutheria</taxon>
        <taxon>Laurasiatheria</taxon>
        <taxon>Chiroptera</taxon>
        <taxon>Yinpterochiroptera</taxon>
        <taxon>Pteropodoidea</taxon>
        <taxon>Pteropodidae</taxon>
        <taxon>Pteropodinae</taxon>
        <taxon>Pteropus</taxon>
    </lineage>
</organism>
<gene>
    <name evidence="3" type="primary">LOC111730735</name>
</gene>
<feature type="region of interest" description="Disordered" evidence="1">
    <location>
        <begin position="63"/>
        <end position="160"/>
    </location>
</feature>
<feature type="region of interest" description="Disordered" evidence="1">
    <location>
        <begin position="312"/>
        <end position="331"/>
    </location>
</feature>
<dbReference type="GeneID" id="111730735"/>
<dbReference type="Proteomes" id="UP000515202">
    <property type="component" value="Unplaced"/>
</dbReference>
<evidence type="ECO:0000313" key="3">
    <source>
        <dbReference type="RefSeq" id="XP_023377901.1"/>
    </source>
</evidence>
<reference evidence="3" key="1">
    <citation type="submission" date="2025-08" db="UniProtKB">
        <authorList>
            <consortium name="RefSeq"/>
        </authorList>
    </citation>
    <scope>IDENTIFICATION</scope>
    <source>
        <tissue evidence="3">Kidney</tissue>
    </source>
</reference>
<protein>
    <submittedName>
        <fullName evidence="3">Uncharacterized protein LOC111730735</fullName>
    </submittedName>
</protein>
<dbReference type="AlphaFoldDB" id="A0A6P6BS36"/>
<dbReference type="RefSeq" id="XP_023377901.1">
    <property type="nucleotide sequence ID" value="XM_023522133.1"/>
</dbReference>
<accession>A0A6P6BS36</accession>
<evidence type="ECO:0000256" key="1">
    <source>
        <dbReference type="SAM" id="MobiDB-lite"/>
    </source>
</evidence>
<keyword evidence="2" id="KW-1185">Reference proteome</keyword>